<dbReference type="InterPro" id="IPR012338">
    <property type="entry name" value="Beta-lactam/transpept-like"/>
</dbReference>
<feature type="domain" description="Beta-lactamase-related" evidence="3">
    <location>
        <begin position="33"/>
        <end position="345"/>
    </location>
</feature>
<dbReference type="InterPro" id="IPR019734">
    <property type="entry name" value="TPR_rpt"/>
</dbReference>
<proteinExistence type="predicted"/>
<dbReference type="PANTHER" id="PTHR46825">
    <property type="entry name" value="D-ALANYL-D-ALANINE-CARBOXYPEPTIDASE/ENDOPEPTIDASE AMPH"/>
    <property type="match status" value="1"/>
</dbReference>
<dbReference type="AlphaFoldDB" id="A0A7G5GY48"/>
<keyword evidence="2" id="KW-0732">Signal</keyword>
<feature type="domain" description="Peptidase S12 Pab87-related C-terminal" evidence="4">
    <location>
        <begin position="490"/>
        <end position="573"/>
    </location>
</feature>
<evidence type="ECO:0000256" key="2">
    <source>
        <dbReference type="SAM" id="SignalP"/>
    </source>
</evidence>
<gene>
    <name evidence="5" type="ORF">H3H32_02200</name>
</gene>
<evidence type="ECO:0000313" key="6">
    <source>
        <dbReference type="Proteomes" id="UP000515369"/>
    </source>
</evidence>
<feature type="repeat" description="TPR" evidence="1">
    <location>
        <begin position="437"/>
        <end position="470"/>
    </location>
</feature>
<dbReference type="InterPro" id="IPR011990">
    <property type="entry name" value="TPR-like_helical_dom_sf"/>
</dbReference>
<dbReference type="InterPro" id="IPR050491">
    <property type="entry name" value="AmpC-like"/>
</dbReference>
<dbReference type="PROSITE" id="PS50005">
    <property type="entry name" value="TPR"/>
    <property type="match status" value="1"/>
</dbReference>
<dbReference type="SMART" id="SM00028">
    <property type="entry name" value="TPR"/>
    <property type="match status" value="1"/>
</dbReference>
<dbReference type="Gene3D" id="1.25.40.10">
    <property type="entry name" value="Tetratricopeptide repeat domain"/>
    <property type="match status" value="1"/>
</dbReference>
<reference evidence="5 6" key="1">
    <citation type="submission" date="2020-07" db="EMBL/GenBank/DDBJ databases">
        <title>Spirosoma foliorum sp. nov., isolated from the leaves on the Nejang mountain Korea, Republic of.</title>
        <authorList>
            <person name="Ho H."/>
            <person name="Lee Y.-J."/>
            <person name="Nurcahyanto D.-A."/>
            <person name="Kim S.-G."/>
        </authorList>
    </citation>
    <scope>NUCLEOTIDE SEQUENCE [LARGE SCALE GENOMIC DNA]</scope>
    <source>
        <strain evidence="5 6">PL0136</strain>
    </source>
</reference>
<dbReference type="Pfam" id="PF00144">
    <property type="entry name" value="Beta-lactamase"/>
    <property type="match status" value="1"/>
</dbReference>
<dbReference type="Pfam" id="PF11954">
    <property type="entry name" value="DUF3471"/>
    <property type="match status" value="1"/>
</dbReference>
<feature type="chain" id="PRO_5028971041" evidence="2">
    <location>
        <begin position="27"/>
        <end position="580"/>
    </location>
</feature>
<dbReference type="InterPro" id="IPR001466">
    <property type="entry name" value="Beta-lactam-related"/>
</dbReference>
<evidence type="ECO:0000259" key="3">
    <source>
        <dbReference type="Pfam" id="PF00144"/>
    </source>
</evidence>
<dbReference type="RefSeq" id="WP_182461047.1">
    <property type="nucleotide sequence ID" value="NZ_CP059732.1"/>
</dbReference>
<keyword evidence="5" id="KW-0378">Hydrolase</keyword>
<organism evidence="5 6">
    <name type="scientific">Spirosoma foliorum</name>
    <dbReference type="NCBI Taxonomy" id="2710596"/>
    <lineage>
        <taxon>Bacteria</taxon>
        <taxon>Pseudomonadati</taxon>
        <taxon>Bacteroidota</taxon>
        <taxon>Cytophagia</taxon>
        <taxon>Cytophagales</taxon>
        <taxon>Cytophagaceae</taxon>
        <taxon>Spirosoma</taxon>
    </lineage>
</organism>
<evidence type="ECO:0000256" key="1">
    <source>
        <dbReference type="PROSITE-ProRule" id="PRU00339"/>
    </source>
</evidence>
<dbReference type="Proteomes" id="UP000515369">
    <property type="component" value="Chromosome"/>
</dbReference>
<sequence length="580" mass="64923">MNYTRVLHRFCLAAIAILFIASPTFAQTKGAKIDALVQQYVANRQFNGSVLVAEHGQVIFKKGYGMANMEWNIPNAPDTKFRLGSITKQFTAMLIMQLVEKGKLKLDGKVTDYLPDYPKASGDKITVHHLLTHTSGIPNYTNFPKFFEMESREPTTPNGFIKKFADMPLDFEPGSRFSYSNSGYFLLGVLIEKVSGKSYTTLLKETILTPLQLKDTGYDLFGPIIPKRATGYEKQGSTYVNSPYLDMTIPYAAGSLYSTVEDLYRWDQALYTDKLLSASAKATMFTPFLDGYAYGWGVRKTKIGDLKDSLQIIEHTGGINGFNTIISRIPKDKQLVVLLNNTGGAPLGAIRKNILNILYNQPIEPPKKPITDLLRQSVLSEPLAKSREKLTIWKNDKAYNVDENDINSLGYELMRDGKLTESINVFTLNVEAYPKSFNVYDSRGEAYMTAGNKAAAIQDYKKSVELNPRNTNGFDKLKELGETVEAPKEIAITVDTATLESYVGNYELAPSFAIVITREGDKLFGQATGQPRFELFAESKTKFYLKVVDAQVTFETNDKGEVQQLILHQNGRDMPGKRVR</sequence>
<dbReference type="SUPFAM" id="SSF48452">
    <property type="entry name" value="TPR-like"/>
    <property type="match status" value="1"/>
</dbReference>
<dbReference type="EMBL" id="CP059732">
    <property type="protein sequence ID" value="QMW03790.1"/>
    <property type="molecule type" value="Genomic_DNA"/>
</dbReference>
<keyword evidence="1" id="KW-0802">TPR repeat</keyword>
<name>A0A7G5GY48_9BACT</name>
<evidence type="ECO:0000313" key="5">
    <source>
        <dbReference type="EMBL" id="QMW03790.1"/>
    </source>
</evidence>
<dbReference type="SUPFAM" id="SSF56601">
    <property type="entry name" value="beta-lactamase/transpeptidase-like"/>
    <property type="match status" value="1"/>
</dbReference>
<feature type="signal peptide" evidence="2">
    <location>
        <begin position="1"/>
        <end position="26"/>
    </location>
</feature>
<dbReference type="InterPro" id="IPR021860">
    <property type="entry name" value="Peptidase_S12_Pab87-rel_C"/>
</dbReference>
<dbReference type="KEGG" id="sfol:H3H32_02200"/>
<protein>
    <submittedName>
        <fullName evidence="5">Serine hydrolase</fullName>
    </submittedName>
</protein>
<keyword evidence="6" id="KW-1185">Reference proteome</keyword>
<dbReference type="PANTHER" id="PTHR46825:SF9">
    <property type="entry name" value="BETA-LACTAMASE-RELATED DOMAIN-CONTAINING PROTEIN"/>
    <property type="match status" value="1"/>
</dbReference>
<accession>A0A7G5GY48</accession>
<dbReference type="Gene3D" id="3.40.710.10">
    <property type="entry name" value="DD-peptidase/beta-lactamase superfamily"/>
    <property type="match status" value="1"/>
</dbReference>
<dbReference type="GO" id="GO:0016787">
    <property type="term" value="F:hydrolase activity"/>
    <property type="evidence" value="ECO:0007669"/>
    <property type="project" value="UniProtKB-KW"/>
</dbReference>
<evidence type="ECO:0000259" key="4">
    <source>
        <dbReference type="Pfam" id="PF11954"/>
    </source>
</evidence>